<keyword evidence="7 10" id="KW-0274">FAD</keyword>
<keyword evidence="9 10" id="KW-0520">NAD</keyword>
<dbReference type="InterPro" id="IPR040131">
    <property type="entry name" value="MnmG_N"/>
</dbReference>
<comment type="catalytic activity">
    <reaction evidence="10">
        <text>uridine(54) in tRNA + (6R)-5,10-methylene-5,6,7,8-tetrahydrofolate + NADH + H(+) = 5-methyluridine(54) in tRNA + (6S)-5,6,7,8-tetrahydrofolate + NAD(+)</text>
        <dbReference type="Rhea" id="RHEA:16873"/>
        <dbReference type="Rhea" id="RHEA-COMP:10167"/>
        <dbReference type="Rhea" id="RHEA-COMP:10193"/>
        <dbReference type="ChEBI" id="CHEBI:15378"/>
        <dbReference type="ChEBI" id="CHEBI:15636"/>
        <dbReference type="ChEBI" id="CHEBI:57453"/>
        <dbReference type="ChEBI" id="CHEBI:57540"/>
        <dbReference type="ChEBI" id="CHEBI:57945"/>
        <dbReference type="ChEBI" id="CHEBI:65315"/>
        <dbReference type="ChEBI" id="CHEBI:74447"/>
        <dbReference type="EC" id="2.1.1.74"/>
    </reaction>
</comment>
<organism evidence="12 13">
    <name type="scientific">Streptococcus cuniculi</name>
    <dbReference type="NCBI Taxonomy" id="1432788"/>
    <lineage>
        <taxon>Bacteria</taxon>
        <taxon>Bacillati</taxon>
        <taxon>Bacillota</taxon>
        <taxon>Bacilli</taxon>
        <taxon>Lactobacillales</taxon>
        <taxon>Streptococcaceae</taxon>
        <taxon>Streptococcus</taxon>
    </lineage>
</organism>
<comment type="similarity">
    <text evidence="10">Belongs to the MnmG family. TrmFO subfamily.</text>
</comment>
<dbReference type="InterPro" id="IPR020595">
    <property type="entry name" value="MnmG-rel_CS"/>
</dbReference>
<dbReference type="SUPFAM" id="SSF51905">
    <property type="entry name" value="FAD/NAD(P)-binding domain"/>
    <property type="match status" value="1"/>
</dbReference>
<evidence type="ECO:0000256" key="9">
    <source>
        <dbReference type="ARBA" id="ARBA00023027"/>
    </source>
</evidence>
<dbReference type="AlphaFoldDB" id="A0A1Q8E9J7"/>
<dbReference type="InterPro" id="IPR004417">
    <property type="entry name" value="TrmFO"/>
</dbReference>
<dbReference type="Pfam" id="PF01134">
    <property type="entry name" value="GIDA"/>
    <property type="match status" value="1"/>
</dbReference>
<comment type="subcellular location">
    <subcellularLocation>
        <location evidence="10">Cytoplasm</location>
    </subcellularLocation>
</comment>
<dbReference type="InterPro" id="IPR002218">
    <property type="entry name" value="MnmG-rel"/>
</dbReference>
<dbReference type="OrthoDB" id="9803114at2"/>
<dbReference type="RefSeq" id="WP_075104181.1">
    <property type="nucleotide sequence ID" value="NZ_MSJM01000002.1"/>
</dbReference>
<evidence type="ECO:0000256" key="10">
    <source>
        <dbReference type="HAMAP-Rule" id="MF_01037"/>
    </source>
</evidence>
<evidence type="ECO:0000256" key="4">
    <source>
        <dbReference type="ARBA" id="ARBA00022630"/>
    </source>
</evidence>
<dbReference type="NCBIfam" id="TIGR00137">
    <property type="entry name" value="gid_trmFO"/>
    <property type="match status" value="1"/>
</dbReference>
<evidence type="ECO:0000259" key="11">
    <source>
        <dbReference type="Pfam" id="PF01134"/>
    </source>
</evidence>
<dbReference type="GO" id="GO:0002098">
    <property type="term" value="P:tRNA wobble uridine modification"/>
    <property type="evidence" value="ECO:0007669"/>
    <property type="project" value="TreeGrafter"/>
</dbReference>
<dbReference type="Proteomes" id="UP000186890">
    <property type="component" value="Unassembled WGS sequence"/>
</dbReference>
<evidence type="ECO:0000256" key="6">
    <source>
        <dbReference type="ARBA" id="ARBA00022694"/>
    </source>
</evidence>
<dbReference type="GO" id="GO:0030488">
    <property type="term" value="P:tRNA methylation"/>
    <property type="evidence" value="ECO:0007669"/>
    <property type="project" value="TreeGrafter"/>
</dbReference>
<keyword evidence="4 10" id="KW-0285">Flavoprotein</keyword>
<evidence type="ECO:0000256" key="1">
    <source>
        <dbReference type="ARBA" id="ARBA00001974"/>
    </source>
</evidence>
<accession>A0A1Q8E9J7</accession>
<keyword evidence="8 10" id="KW-0521">NADP</keyword>
<evidence type="ECO:0000313" key="13">
    <source>
        <dbReference type="Proteomes" id="UP000186890"/>
    </source>
</evidence>
<sequence>MSQSYITVIGAGLAGSEAAYQIAKQGIPVKLYEMRGVKATPQHKTDNFAELVCSNSLRGDSLTNAVGLLKEEMRRLDSVIMKAAESTRVPAGGALAVDREGFSQMVTETLENHPLIEVVREEITELPSEGITVIATGPLTSDALAEKIHAFNGGAGFYFYDAAAPIVDVNTIDMSKVYLKSRYDKGEAAYLNAPMTKEQFMAFHDALVHAEEAPLNSFEKEKYFEGCMPIEVMAKRGVKTMLYGPMKPVGLEYPEDYTGPRDGEYKTPYAVVQLRQDNAAGSLYNIVGFQTHLKWGEQKRVFQMIPGLENAEFVRYGVMHRNSYMDSPNLLTQTFRSKKNPQLFFAGQMTGVEGYVESAASGLVAGINAARLFKGEEEIIFPETTAIGSLPHYVTHADSKHFQPMNVNFGIIKELEGPRIRDKKERYEKIAERALTDLSTCMETLNKK</sequence>
<comment type="cofactor">
    <cofactor evidence="1 10">
        <name>FAD</name>
        <dbReference type="ChEBI" id="CHEBI:57692"/>
    </cofactor>
</comment>
<evidence type="ECO:0000256" key="7">
    <source>
        <dbReference type="ARBA" id="ARBA00022827"/>
    </source>
</evidence>
<dbReference type="EC" id="2.1.1.74" evidence="10"/>
<comment type="caution">
    <text evidence="12">The sequence shown here is derived from an EMBL/GenBank/DDBJ whole genome shotgun (WGS) entry which is preliminary data.</text>
</comment>
<keyword evidence="3 10" id="KW-0489">Methyltransferase</keyword>
<dbReference type="FunFam" id="3.50.50.60:FF:000040">
    <property type="entry name" value="Methylenetetrahydrofolate--tRNA-(uracil-5-)-methyltransferase TrmFO"/>
    <property type="match status" value="1"/>
</dbReference>
<dbReference type="GO" id="GO:0005829">
    <property type="term" value="C:cytosol"/>
    <property type="evidence" value="ECO:0007669"/>
    <property type="project" value="TreeGrafter"/>
</dbReference>
<dbReference type="GO" id="GO:0050660">
    <property type="term" value="F:flavin adenine dinucleotide binding"/>
    <property type="evidence" value="ECO:0007669"/>
    <property type="project" value="UniProtKB-UniRule"/>
</dbReference>
<dbReference type="GO" id="GO:0047151">
    <property type="term" value="F:tRNA (uracil(54)-C5)-methyltransferase activity, 5,10-methylenetetrahydrofolate-dependent"/>
    <property type="evidence" value="ECO:0007669"/>
    <property type="project" value="UniProtKB-UniRule"/>
</dbReference>
<dbReference type="EMBL" id="MSJM01000002">
    <property type="protein sequence ID" value="OLF48458.1"/>
    <property type="molecule type" value="Genomic_DNA"/>
</dbReference>
<name>A0A1Q8E9J7_9STRE</name>
<dbReference type="PANTHER" id="PTHR11806">
    <property type="entry name" value="GLUCOSE INHIBITED DIVISION PROTEIN A"/>
    <property type="match status" value="1"/>
</dbReference>
<dbReference type="PANTHER" id="PTHR11806:SF2">
    <property type="entry name" value="METHYLENETETRAHYDROFOLATE--TRNA-(URACIL-5-)-METHYLTRANSFERASE TRMFO"/>
    <property type="match status" value="1"/>
</dbReference>
<comment type="function">
    <text evidence="10">Catalyzes the folate-dependent formation of 5-methyl-uridine at position 54 (M-5-U54) in all tRNAs.</text>
</comment>
<evidence type="ECO:0000256" key="2">
    <source>
        <dbReference type="ARBA" id="ARBA00022490"/>
    </source>
</evidence>
<keyword evidence="5 10" id="KW-0808">Transferase</keyword>
<keyword evidence="6 10" id="KW-0819">tRNA processing</keyword>
<dbReference type="FunFam" id="3.50.50.60:FF:000035">
    <property type="entry name" value="Methylenetetrahydrofolate--tRNA-(uracil-5-)-methyltransferase TrmFO"/>
    <property type="match status" value="1"/>
</dbReference>
<dbReference type="Gene3D" id="3.50.50.60">
    <property type="entry name" value="FAD/NAD(P)-binding domain"/>
    <property type="match status" value="2"/>
</dbReference>
<protein>
    <recommendedName>
        <fullName evidence="10">Methylenetetrahydrofolate--tRNA-(uracil-5-)-methyltransferase TrmFO</fullName>
        <ecNumber evidence="10">2.1.1.74</ecNumber>
    </recommendedName>
    <alternativeName>
        <fullName evidence="10">Folate-dependent tRNA (uracil-5-)-methyltransferase</fullName>
    </alternativeName>
    <alternativeName>
        <fullName evidence="10">Folate-dependent tRNA(M-5-U54)-methyltransferase</fullName>
    </alternativeName>
</protein>
<evidence type="ECO:0000256" key="3">
    <source>
        <dbReference type="ARBA" id="ARBA00022603"/>
    </source>
</evidence>
<evidence type="ECO:0000256" key="8">
    <source>
        <dbReference type="ARBA" id="ARBA00022857"/>
    </source>
</evidence>
<keyword evidence="13" id="KW-1185">Reference proteome</keyword>
<comment type="catalytic activity">
    <reaction evidence="10">
        <text>uridine(54) in tRNA + (6R)-5,10-methylene-5,6,7,8-tetrahydrofolate + NADPH + H(+) = 5-methyluridine(54) in tRNA + (6S)-5,6,7,8-tetrahydrofolate + NADP(+)</text>
        <dbReference type="Rhea" id="RHEA:62372"/>
        <dbReference type="Rhea" id="RHEA-COMP:10167"/>
        <dbReference type="Rhea" id="RHEA-COMP:10193"/>
        <dbReference type="ChEBI" id="CHEBI:15378"/>
        <dbReference type="ChEBI" id="CHEBI:15636"/>
        <dbReference type="ChEBI" id="CHEBI:57453"/>
        <dbReference type="ChEBI" id="CHEBI:57783"/>
        <dbReference type="ChEBI" id="CHEBI:58349"/>
        <dbReference type="ChEBI" id="CHEBI:65315"/>
        <dbReference type="ChEBI" id="CHEBI:74447"/>
        <dbReference type="EC" id="2.1.1.74"/>
    </reaction>
</comment>
<evidence type="ECO:0000313" key="12">
    <source>
        <dbReference type="EMBL" id="OLF48458.1"/>
    </source>
</evidence>
<feature type="domain" description="MnmG N-terminal" evidence="11">
    <location>
        <begin position="6"/>
        <end position="377"/>
    </location>
</feature>
<dbReference type="PROSITE" id="PS01281">
    <property type="entry name" value="GIDA_2"/>
    <property type="match status" value="1"/>
</dbReference>
<dbReference type="InterPro" id="IPR036188">
    <property type="entry name" value="FAD/NAD-bd_sf"/>
</dbReference>
<gene>
    <name evidence="10" type="primary">trmFO</name>
    <name evidence="12" type="ORF">BU202_02250</name>
</gene>
<keyword evidence="2 10" id="KW-0963">Cytoplasm</keyword>
<dbReference type="HAMAP" id="MF_01037">
    <property type="entry name" value="TrmFO"/>
    <property type="match status" value="1"/>
</dbReference>
<feature type="binding site" evidence="10">
    <location>
        <begin position="10"/>
        <end position="15"/>
    </location>
    <ligand>
        <name>FAD</name>
        <dbReference type="ChEBI" id="CHEBI:57692"/>
    </ligand>
</feature>
<reference evidence="13" key="1">
    <citation type="submission" date="2016-12" db="EMBL/GenBank/DDBJ databases">
        <authorList>
            <person name="Gulvik C.A."/>
        </authorList>
    </citation>
    <scope>NUCLEOTIDE SEQUENCE [LARGE SCALE GENOMIC DNA]</scope>
    <source>
        <strain evidence="13">NED12-00049-6B</strain>
    </source>
</reference>
<dbReference type="NCBIfam" id="NF003739">
    <property type="entry name" value="PRK05335.1"/>
    <property type="match status" value="1"/>
</dbReference>
<evidence type="ECO:0000256" key="5">
    <source>
        <dbReference type="ARBA" id="ARBA00022679"/>
    </source>
</evidence>
<proteinExistence type="inferred from homology"/>